<accession>A0A9P0FQR2</accession>
<dbReference type="OrthoDB" id="8046612at2759"/>
<dbReference type="Proteomes" id="UP001154078">
    <property type="component" value="Chromosome 9"/>
</dbReference>
<evidence type="ECO:0000256" key="1">
    <source>
        <dbReference type="SAM" id="MobiDB-lite"/>
    </source>
</evidence>
<proteinExistence type="predicted"/>
<protein>
    <submittedName>
        <fullName evidence="2">Uncharacterized protein</fullName>
    </submittedName>
</protein>
<gene>
    <name evidence="2" type="ORF">MELIAE_LOCUS13021</name>
</gene>
<evidence type="ECO:0000313" key="2">
    <source>
        <dbReference type="EMBL" id="CAH0564479.1"/>
    </source>
</evidence>
<sequence>MESCSEITPTESEEDYGSYFLQPASSPYNLAEKLQQANQELVDLNPEKCKTIKVQFKENLVTYEPELTDDDINSIESDYVEVKLEECLEYKTITQFSQESLHLFNINEVEEHFENTIDEDIEEVYDEEVKEELDYEKIEEEHIESSISEATYTEPMKKMSPKQELKEIKKTRKSNNKKYVVHGNIDCKNHCIEQIDHLSMSISKIQIHEKPADCPPLKLRQRKCCNEKDDYNLPIYNGLKSEYGLTLQQLEEKRIMNKIWQNKQLYRQKCLEKARLKRTLQNEENFSQWLRNIQNKNKQNKRVTKPNKKPDVTKILNAEKIYRPSTAKETSKKFTTTNRPYSSHLCVYIEMPDCEVRKNVYIGDLIIQKSKKNFRKPLQN</sequence>
<reference evidence="2" key="1">
    <citation type="submission" date="2021-12" db="EMBL/GenBank/DDBJ databases">
        <authorList>
            <person name="King R."/>
        </authorList>
    </citation>
    <scope>NUCLEOTIDE SEQUENCE</scope>
</reference>
<feature type="region of interest" description="Disordered" evidence="1">
    <location>
        <begin position="1"/>
        <end position="21"/>
    </location>
</feature>
<dbReference type="AlphaFoldDB" id="A0A9P0FQR2"/>
<evidence type="ECO:0000313" key="3">
    <source>
        <dbReference type="Proteomes" id="UP001154078"/>
    </source>
</evidence>
<organism evidence="2 3">
    <name type="scientific">Brassicogethes aeneus</name>
    <name type="common">Rape pollen beetle</name>
    <name type="synonym">Meligethes aeneus</name>
    <dbReference type="NCBI Taxonomy" id="1431903"/>
    <lineage>
        <taxon>Eukaryota</taxon>
        <taxon>Metazoa</taxon>
        <taxon>Ecdysozoa</taxon>
        <taxon>Arthropoda</taxon>
        <taxon>Hexapoda</taxon>
        <taxon>Insecta</taxon>
        <taxon>Pterygota</taxon>
        <taxon>Neoptera</taxon>
        <taxon>Endopterygota</taxon>
        <taxon>Coleoptera</taxon>
        <taxon>Polyphaga</taxon>
        <taxon>Cucujiformia</taxon>
        <taxon>Nitidulidae</taxon>
        <taxon>Meligethinae</taxon>
        <taxon>Brassicogethes</taxon>
    </lineage>
</organism>
<keyword evidence="3" id="KW-1185">Reference proteome</keyword>
<name>A0A9P0FQR2_BRAAE</name>
<dbReference type="EMBL" id="OV121140">
    <property type="protein sequence ID" value="CAH0564479.1"/>
    <property type="molecule type" value="Genomic_DNA"/>
</dbReference>
<feature type="compositionally biased region" description="Polar residues" evidence="1">
    <location>
        <begin position="1"/>
        <end position="10"/>
    </location>
</feature>